<dbReference type="CDD" id="cd01991">
    <property type="entry name" value="Asn_synthase_B_C"/>
    <property type="match status" value="1"/>
</dbReference>
<evidence type="ECO:0000256" key="1">
    <source>
        <dbReference type="ARBA" id="ARBA00005187"/>
    </source>
</evidence>
<keyword evidence="7 9" id="KW-0315">Glutamine amidotransferase</keyword>
<keyword evidence="14" id="KW-1185">Reference proteome</keyword>
<dbReference type="Pfam" id="PF00733">
    <property type="entry name" value="Asn_synthase"/>
    <property type="match status" value="1"/>
</dbReference>
<dbReference type="InterPro" id="IPR014729">
    <property type="entry name" value="Rossmann-like_a/b/a_fold"/>
</dbReference>
<dbReference type="PANTHER" id="PTHR43284">
    <property type="entry name" value="ASPARAGINE SYNTHETASE (GLUTAMINE-HYDROLYZING)"/>
    <property type="match status" value="1"/>
</dbReference>
<dbReference type="EC" id="6.3.5.4" evidence="3"/>
<dbReference type="SUPFAM" id="SSF52402">
    <property type="entry name" value="Adenine nucleotide alpha hydrolases-like"/>
    <property type="match status" value="1"/>
</dbReference>
<evidence type="ECO:0000256" key="7">
    <source>
        <dbReference type="ARBA" id="ARBA00022962"/>
    </source>
</evidence>
<feature type="binding site" evidence="10">
    <location>
        <begin position="377"/>
        <end position="378"/>
    </location>
    <ligand>
        <name>ATP</name>
        <dbReference type="ChEBI" id="CHEBI:30616"/>
    </ligand>
</feature>
<dbReference type="PANTHER" id="PTHR43284:SF1">
    <property type="entry name" value="ASPARAGINE SYNTHETASE"/>
    <property type="match status" value="1"/>
</dbReference>
<dbReference type="GO" id="GO:0005829">
    <property type="term" value="C:cytosol"/>
    <property type="evidence" value="ECO:0007669"/>
    <property type="project" value="TreeGrafter"/>
</dbReference>
<evidence type="ECO:0000256" key="8">
    <source>
        <dbReference type="ARBA" id="ARBA00048741"/>
    </source>
</evidence>
<dbReference type="EMBL" id="CP000860">
    <property type="protein sequence ID" value="ACA58708.1"/>
    <property type="molecule type" value="Genomic_DNA"/>
</dbReference>
<dbReference type="PROSITE" id="PS51278">
    <property type="entry name" value="GATASE_TYPE_2"/>
    <property type="match status" value="1"/>
</dbReference>
<dbReference type="eggNOG" id="COG0367">
    <property type="taxonomic scope" value="Bacteria"/>
</dbReference>
<comment type="pathway">
    <text evidence="1">Amino-acid biosynthesis; L-asparagine biosynthesis; L-asparagine from L-aspartate (L-Gln route): step 1/1.</text>
</comment>
<feature type="binding site" evidence="10">
    <location>
        <position position="263"/>
    </location>
    <ligand>
        <name>ATP</name>
        <dbReference type="ChEBI" id="CHEBI:30616"/>
    </ligand>
</feature>
<feature type="active site" description="For GATase activity" evidence="9">
    <location>
        <position position="2"/>
    </location>
</feature>
<dbReference type="SUPFAM" id="SSF56235">
    <property type="entry name" value="N-terminal nucleophile aminohydrolases (Ntn hydrolases)"/>
    <property type="match status" value="1"/>
</dbReference>
<gene>
    <name evidence="13" type="ordered locus">Daud_0140</name>
</gene>
<keyword evidence="9" id="KW-0028">Amino-acid biosynthesis</keyword>
<sequence length="614" mass="69439">MCGIAGWIDWERDLRRECPVITEMTGTLAARGPDASGFWLSEHAALGHRRLIVVDPEGGGQPMVRRCGEREYVLVYNGELYNTPELRRDLEARGHVFRGHSDTEALLLSYIEWGADCVGRLNGIFAFAVWSEYDQSLFMARDRMGVKPLFYAVRGGAFLFGSEQKAILAHPDVRPEVDAEGLAEVFALGPARTPGHGVFRGISELRPGYCLFFDRNGVRTRRYWRLESRPHTDDLPATAAKVRALLQDSVERQLVADVPVCTLLSGGLDSSALTAFAAGAFRKSGRGTVHTYSIDFVDNERYFRPNRFQPDADSAWVGLVSDRLGTIHHPVWVDTPELVDTLGLAVQARDLPGMADIDTSLYLFCREIKKEFTVALSGECADEMFGGYPWFHREEDLAAGTFPWSRSTRARMRLLKPELARELRPEEYVAARYAETLAEVPRLSGEDPVGARRREMFYLNLVWFMTTLLDRKDRMSMATGLEVRVPFCDHRLVEYVWNIPWALKTWGGREKGILRLALDGVVPGEVLHRRKSPYPKTHHPGYLEAVRSKLRQVLDDPASPLLTLIDTTCVRELVQTDGSSFGTTWFGQLMAGPQLFAYLYQVDAWLREYRVTIR</sequence>
<dbReference type="RefSeq" id="WP_012301302.1">
    <property type="nucleotide sequence ID" value="NC_010424.1"/>
</dbReference>
<evidence type="ECO:0000256" key="5">
    <source>
        <dbReference type="ARBA" id="ARBA00022840"/>
    </source>
</evidence>
<dbReference type="AlphaFoldDB" id="B1I0Y5"/>
<feature type="site" description="Important for beta-aspartyl-AMP intermediate formation" evidence="11">
    <location>
        <position position="379"/>
    </location>
</feature>
<protein>
    <recommendedName>
        <fullName evidence="3">asparagine synthase (glutamine-hydrolyzing)</fullName>
        <ecNumber evidence="3">6.3.5.4</ecNumber>
    </recommendedName>
</protein>
<comment type="catalytic activity">
    <reaction evidence="8">
        <text>L-aspartate + L-glutamine + ATP + H2O = L-asparagine + L-glutamate + AMP + diphosphate + H(+)</text>
        <dbReference type="Rhea" id="RHEA:12228"/>
        <dbReference type="ChEBI" id="CHEBI:15377"/>
        <dbReference type="ChEBI" id="CHEBI:15378"/>
        <dbReference type="ChEBI" id="CHEBI:29985"/>
        <dbReference type="ChEBI" id="CHEBI:29991"/>
        <dbReference type="ChEBI" id="CHEBI:30616"/>
        <dbReference type="ChEBI" id="CHEBI:33019"/>
        <dbReference type="ChEBI" id="CHEBI:58048"/>
        <dbReference type="ChEBI" id="CHEBI:58359"/>
        <dbReference type="ChEBI" id="CHEBI:456215"/>
        <dbReference type="EC" id="6.3.5.4"/>
    </reaction>
</comment>
<evidence type="ECO:0000256" key="11">
    <source>
        <dbReference type="PIRSR" id="PIRSR001589-3"/>
    </source>
</evidence>
<dbReference type="HOGENOM" id="CLU_014658_3_2_9"/>
<keyword evidence="5 10" id="KW-0067">ATP-binding</keyword>
<proteinExistence type="inferred from homology"/>
<reference evidence="13 14" key="2">
    <citation type="journal article" date="2008" name="Science">
        <title>Environmental genomics reveals a single-species ecosystem deep within Earth.</title>
        <authorList>
            <person name="Chivian D."/>
            <person name="Brodie E.L."/>
            <person name="Alm E.J."/>
            <person name="Culley D.E."/>
            <person name="Dehal P.S."/>
            <person name="Desantis T.Z."/>
            <person name="Gihring T.M."/>
            <person name="Lapidus A."/>
            <person name="Lin L.H."/>
            <person name="Lowry S.R."/>
            <person name="Moser D.P."/>
            <person name="Richardson P.M."/>
            <person name="Southam G."/>
            <person name="Wanger G."/>
            <person name="Pratt L.M."/>
            <person name="Andersen G.L."/>
            <person name="Hazen T.C."/>
            <person name="Brockman F.J."/>
            <person name="Arkin A.P."/>
            <person name="Onstott T.C."/>
        </authorList>
    </citation>
    <scope>NUCLEOTIDE SEQUENCE [LARGE SCALE GENOMIC DNA]</scope>
    <source>
        <strain evidence="13 14">MP104C</strain>
    </source>
</reference>
<accession>B1I0Y5</accession>
<dbReference type="OrthoDB" id="9763290at2"/>
<dbReference type="InterPro" id="IPR029055">
    <property type="entry name" value="Ntn_hydrolases_N"/>
</dbReference>
<dbReference type="PIRSF" id="PIRSF001589">
    <property type="entry name" value="Asn_synthetase_glu-h"/>
    <property type="match status" value="1"/>
</dbReference>
<dbReference type="InterPro" id="IPR017932">
    <property type="entry name" value="GATase_2_dom"/>
</dbReference>
<feature type="binding site" evidence="10">
    <location>
        <position position="102"/>
    </location>
    <ligand>
        <name>L-glutamine</name>
        <dbReference type="ChEBI" id="CHEBI:58359"/>
    </ligand>
</feature>
<dbReference type="InterPro" id="IPR051786">
    <property type="entry name" value="ASN_synthetase/amidase"/>
</dbReference>
<dbReference type="Pfam" id="PF13537">
    <property type="entry name" value="GATase_7"/>
    <property type="match status" value="1"/>
</dbReference>
<dbReference type="CDD" id="cd00712">
    <property type="entry name" value="AsnB"/>
    <property type="match status" value="1"/>
</dbReference>
<dbReference type="Proteomes" id="UP000008544">
    <property type="component" value="Chromosome"/>
</dbReference>
<evidence type="ECO:0000256" key="9">
    <source>
        <dbReference type="PIRSR" id="PIRSR001589-1"/>
    </source>
</evidence>
<dbReference type="InterPro" id="IPR033738">
    <property type="entry name" value="AsnB_N"/>
</dbReference>
<reference evidence="14" key="1">
    <citation type="submission" date="2007-10" db="EMBL/GenBank/DDBJ databases">
        <title>Complete sequence of chromosome of Desulforudis audaxviator MP104C.</title>
        <authorList>
            <person name="Copeland A."/>
            <person name="Lucas S."/>
            <person name="Lapidus A."/>
            <person name="Barry K."/>
            <person name="Glavina del Rio T."/>
            <person name="Dalin E."/>
            <person name="Tice H."/>
            <person name="Bruce D."/>
            <person name="Pitluck S."/>
            <person name="Lowry S.R."/>
            <person name="Larimer F."/>
            <person name="Land M.L."/>
            <person name="Hauser L."/>
            <person name="Kyrpides N."/>
            <person name="Ivanova N.N."/>
            <person name="Richardson P."/>
        </authorList>
    </citation>
    <scope>NUCLEOTIDE SEQUENCE [LARGE SCALE GENOMIC DNA]</scope>
    <source>
        <strain evidence="14">MP104C</strain>
    </source>
</reference>
<organism evidence="13 14">
    <name type="scientific">Desulforudis audaxviator (strain MP104C)</name>
    <dbReference type="NCBI Taxonomy" id="477974"/>
    <lineage>
        <taxon>Bacteria</taxon>
        <taxon>Bacillati</taxon>
        <taxon>Bacillota</taxon>
        <taxon>Clostridia</taxon>
        <taxon>Thermoanaerobacterales</taxon>
        <taxon>Candidatus Desulforudaceae</taxon>
        <taxon>Candidatus Desulforudis</taxon>
    </lineage>
</organism>
<evidence type="ECO:0000256" key="3">
    <source>
        <dbReference type="ARBA" id="ARBA00012737"/>
    </source>
</evidence>
<keyword evidence="4 10" id="KW-0547">Nucleotide-binding</keyword>
<dbReference type="KEGG" id="dau:Daud_0140"/>
<dbReference type="GO" id="GO:0005524">
    <property type="term" value="F:ATP binding"/>
    <property type="evidence" value="ECO:0007669"/>
    <property type="project" value="UniProtKB-KW"/>
</dbReference>
<comment type="similarity">
    <text evidence="2">Belongs to the asparagine synthetase family.</text>
</comment>
<evidence type="ECO:0000313" key="14">
    <source>
        <dbReference type="Proteomes" id="UP000008544"/>
    </source>
</evidence>
<dbReference type="Gene3D" id="3.60.20.10">
    <property type="entry name" value="Glutamine Phosphoribosylpyrophosphate, subunit 1, domain 1"/>
    <property type="match status" value="1"/>
</dbReference>
<dbReference type="GO" id="GO:0004066">
    <property type="term" value="F:asparagine synthase (glutamine-hydrolyzing) activity"/>
    <property type="evidence" value="ECO:0007669"/>
    <property type="project" value="UniProtKB-EC"/>
</dbReference>
<dbReference type="GO" id="GO:0006529">
    <property type="term" value="P:asparagine biosynthetic process"/>
    <property type="evidence" value="ECO:0007669"/>
    <property type="project" value="UniProtKB-KW"/>
</dbReference>
<evidence type="ECO:0000256" key="6">
    <source>
        <dbReference type="ARBA" id="ARBA00022888"/>
    </source>
</evidence>
<evidence type="ECO:0000313" key="13">
    <source>
        <dbReference type="EMBL" id="ACA58708.1"/>
    </source>
</evidence>
<name>B1I0Y5_DESAP</name>
<dbReference type="NCBIfam" id="TIGR01536">
    <property type="entry name" value="asn_synth_AEB"/>
    <property type="match status" value="1"/>
</dbReference>
<evidence type="ECO:0000256" key="4">
    <source>
        <dbReference type="ARBA" id="ARBA00022741"/>
    </source>
</evidence>
<evidence type="ECO:0000259" key="12">
    <source>
        <dbReference type="PROSITE" id="PS51278"/>
    </source>
</evidence>
<evidence type="ECO:0000256" key="10">
    <source>
        <dbReference type="PIRSR" id="PIRSR001589-2"/>
    </source>
</evidence>
<dbReference type="InterPro" id="IPR006426">
    <property type="entry name" value="Asn_synth_AEB"/>
</dbReference>
<keyword evidence="13" id="KW-0436">Ligase</keyword>
<evidence type="ECO:0000256" key="2">
    <source>
        <dbReference type="ARBA" id="ARBA00005752"/>
    </source>
</evidence>
<dbReference type="STRING" id="477974.Daud_0140"/>
<dbReference type="InterPro" id="IPR001962">
    <property type="entry name" value="Asn_synthase"/>
</dbReference>
<dbReference type="Gene3D" id="3.40.50.620">
    <property type="entry name" value="HUPs"/>
    <property type="match status" value="1"/>
</dbReference>
<keyword evidence="6 9" id="KW-0061">Asparagine biosynthesis</keyword>
<feature type="domain" description="Glutamine amidotransferase type-2" evidence="12">
    <location>
        <begin position="2"/>
        <end position="216"/>
    </location>
</feature>
<feature type="binding site" evidence="10">
    <location>
        <position position="294"/>
    </location>
    <ligand>
        <name>ATP</name>
        <dbReference type="ChEBI" id="CHEBI:30616"/>
    </ligand>
</feature>